<feature type="compositionally biased region" description="Basic and acidic residues" evidence="1">
    <location>
        <begin position="69"/>
        <end position="78"/>
    </location>
</feature>
<protein>
    <submittedName>
        <fullName evidence="2">Uncharacterized protein</fullName>
    </submittedName>
</protein>
<gene>
    <name evidence="2" type="ORF">CYMTET_38188</name>
</gene>
<feature type="compositionally biased region" description="Polar residues" evidence="1">
    <location>
        <begin position="79"/>
        <end position="88"/>
    </location>
</feature>
<accession>A0AAE0CDY9</accession>
<comment type="caution">
    <text evidence="2">The sequence shown here is derived from an EMBL/GenBank/DDBJ whole genome shotgun (WGS) entry which is preliminary data.</text>
</comment>
<organism evidence="2 3">
    <name type="scientific">Cymbomonas tetramitiformis</name>
    <dbReference type="NCBI Taxonomy" id="36881"/>
    <lineage>
        <taxon>Eukaryota</taxon>
        <taxon>Viridiplantae</taxon>
        <taxon>Chlorophyta</taxon>
        <taxon>Pyramimonadophyceae</taxon>
        <taxon>Pyramimonadales</taxon>
        <taxon>Pyramimonadaceae</taxon>
        <taxon>Cymbomonas</taxon>
    </lineage>
</organism>
<proteinExistence type="predicted"/>
<sequence length="146" mass="16722">MDKFAEWESSDLDKIEIGSCLYTEFIFKAVKEDLGTEYTRVLTAAEKIFVDIHKGDHDLTSEHLQLAHSLEKRMDTTSKENPQPSTEAPSVEDRTPNEVPVGMQDCAEEDDFDLAAFDEAEEYENLNSELQEKDDYDTDTFGSKWQ</sequence>
<evidence type="ECO:0000256" key="1">
    <source>
        <dbReference type="SAM" id="MobiDB-lite"/>
    </source>
</evidence>
<dbReference type="AlphaFoldDB" id="A0AAE0CDY9"/>
<dbReference type="EMBL" id="LGRX02025363">
    <property type="protein sequence ID" value="KAK3252514.1"/>
    <property type="molecule type" value="Genomic_DNA"/>
</dbReference>
<reference evidence="2 3" key="1">
    <citation type="journal article" date="2015" name="Genome Biol. Evol.">
        <title>Comparative Genomics of a Bacterivorous Green Alga Reveals Evolutionary Causalities and Consequences of Phago-Mixotrophic Mode of Nutrition.</title>
        <authorList>
            <person name="Burns J.A."/>
            <person name="Paasch A."/>
            <person name="Narechania A."/>
            <person name="Kim E."/>
        </authorList>
    </citation>
    <scope>NUCLEOTIDE SEQUENCE [LARGE SCALE GENOMIC DNA]</scope>
    <source>
        <strain evidence="2 3">PLY_AMNH</strain>
    </source>
</reference>
<feature type="region of interest" description="Disordered" evidence="1">
    <location>
        <begin position="125"/>
        <end position="146"/>
    </location>
</feature>
<evidence type="ECO:0000313" key="3">
    <source>
        <dbReference type="Proteomes" id="UP001190700"/>
    </source>
</evidence>
<evidence type="ECO:0000313" key="2">
    <source>
        <dbReference type="EMBL" id="KAK3252514.1"/>
    </source>
</evidence>
<feature type="region of interest" description="Disordered" evidence="1">
    <location>
        <begin position="68"/>
        <end position="111"/>
    </location>
</feature>
<keyword evidence="3" id="KW-1185">Reference proteome</keyword>
<name>A0AAE0CDY9_9CHLO</name>
<dbReference type="Proteomes" id="UP001190700">
    <property type="component" value="Unassembled WGS sequence"/>
</dbReference>